<comment type="caution">
    <text evidence="1">The sequence shown here is derived from an EMBL/GenBank/DDBJ whole genome shotgun (WGS) entry which is preliminary data.</text>
</comment>
<dbReference type="STRING" id="42673.A0A2K0WCI1"/>
<sequence>MKSISYDIDPGGDIELILKKPNKQNIVPKIRPWKDFKNSKTLNSPCLGRYEVFSELYPGEDDQNKTAEEVEVHMRVSSHHLQFASLTFRAMLQGPWIEAAPSSQSIRPISTEGWDAFALAIVLDCIHGRHFEIPTEITPGLLTRISTIVDYYQCREAVQVHYRTWADDIVCGLADLESLEDQMIIMWLFVSWVFHDEIRFGKMAGIFLHSSSGISQFATHDLPVSGILGKLDGMRQPLLKKVSEALADLQRELTDEEGCEEHGDSSCSVILLGILMRVRRRTTDLVAPFEGCNLDEILGDIKYMDDLVSQHHQPNKYKRKLPQCTIQGRLGPVLEEIEEVIKGVRLADFKS</sequence>
<protein>
    <recommendedName>
        <fullName evidence="3">BTB domain-containing protein</fullName>
    </recommendedName>
</protein>
<evidence type="ECO:0008006" key="3">
    <source>
        <dbReference type="Google" id="ProtNLM"/>
    </source>
</evidence>
<evidence type="ECO:0000313" key="1">
    <source>
        <dbReference type="EMBL" id="PNP79993.1"/>
    </source>
</evidence>
<keyword evidence="2" id="KW-1185">Reference proteome</keyword>
<proteinExistence type="predicted"/>
<reference evidence="1 2" key="1">
    <citation type="submission" date="2017-06" db="EMBL/GenBank/DDBJ databases">
        <title>Genome of Fusarium nygamai isolate CS10214.</title>
        <authorList>
            <person name="Gardiner D.M."/>
            <person name="Obanor F."/>
            <person name="Kazan K."/>
        </authorList>
    </citation>
    <scope>NUCLEOTIDE SEQUENCE [LARGE SCALE GENOMIC DNA]</scope>
    <source>
        <strain evidence="1 2">CS10214</strain>
    </source>
</reference>
<dbReference type="EMBL" id="MTQA01000087">
    <property type="protein sequence ID" value="PNP79993.1"/>
    <property type="molecule type" value="Genomic_DNA"/>
</dbReference>
<organism evidence="1 2">
    <name type="scientific">Gibberella nygamai</name>
    <name type="common">Bean root rot disease fungus</name>
    <name type="synonym">Fusarium nygamai</name>
    <dbReference type="NCBI Taxonomy" id="42673"/>
    <lineage>
        <taxon>Eukaryota</taxon>
        <taxon>Fungi</taxon>
        <taxon>Dikarya</taxon>
        <taxon>Ascomycota</taxon>
        <taxon>Pezizomycotina</taxon>
        <taxon>Sordariomycetes</taxon>
        <taxon>Hypocreomycetidae</taxon>
        <taxon>Hypocreales</taxon>
        <taxon>Nectriaceae</taxon>
        <taxon>Fusarium</taxon>
        <taxon>Fusarium fujikuroi species complex</taxon>
    </lineage>
</organism>
<dbReference type="Proteomes" id="UP000236664">
    <property type="component" value="Unassembled WGS sequence"/>
</dbReference>
<evidence type="ECO:0000313" key="2">
    <source>
        <dbReference type="Proteomes" id="UP000236664"/>
    </source>
</evidence>
<gene>
    <name evidence="1" type="ORF">FNYG_06690</name>
</gene>
<accession>A0A2K0WCI1</accession>
<dbReference type="AlphaFoldDB" id="A0A2K0WCI1"/>
<dbReference type="OrthoDB" id="5326346at2759"/>
<name>A0A2K0WCI1_GIBNY</name>